<organism evidence="1">
    <name type="scientific">marine sediment metagenome</name>
    <dbReference type="NCBI Taxonomy" id="412755"/>
    <lineage>
        <taxon>unclassified sequences</taxon>
        <taxon>metagenomes</taxon>
        <taxon>ecological metagenomes</taxon>
    </lineage>
</organism>
<feature type="non-terminal residue" evidence="1">
    <location>
        <position position="29"/>
    </location>
</feature>
<name>A0A1B6NRJ1_9ZZZZ</name>
<reference evidence="1" key="1">
    <citation type="submission" date="2013-11" db="EMBL/GenBank/DDBJ databases">
        <title>Microbial diversity, functional groups and degradation webs in Northern and Southern Mediterranean and Red Sea marine crude oil polluted sites.</title>
        <authorList>
            <person name="Daffonchio D."/>
            <person name="Mapelli F."/>
            <person name="Ferrer M."/>
            <person name="Richter M."/>
            <person name="Cherif A."/>
            <person name="Malkawi H.I."/>
            <person name="Yakimov M.M."/>
            <person name="Abdel-Fattah Y.R."/>
            <person name="Blaghen M."/>
            <person name="Golyshin P.N."/>
            <person name="Kalogerakis N."/>
            <person name="Boon N."/>
            <person name="Magagnini M."/>
            <person name="Fava F."/>
        </authorList>
    </citation>
    <scope>NUCLEOTIDE SEQUENCE</scope>
</reference>
<gene>
    <name evidence="1" type="ORF">MGSAQ_002593</name>
</gene>
<accession>A0A1B6NRJ1</accession>
<dbReference type="AlphaFoldDB" id="A0A1B6NRJ1"/>
<dbReference type="EMBL" id="AYSL01001491">
    <property type="protein sequence ID" value="KTF05911.1"/>
    <property type="molecule type" value="Genomic_DNA"/>
</dbReference>
<proteinExistence type="predicted"/>
<comment type="caution">
    <text evidence="1">The sequence shown here is derived from an EMBL/GenBank/DDBJ whole genome shotgun (WGS) entry which is preliminary data.</text>
</comment>
<protein>
    <submittedName>
        <fullName evidence="1">Uncharacterized protein</fullName>
    </submittedName>
</protein>
<evidence type="ECO:0000313" key="1">
    <source>
        <dbReference type="EMBL" id="KTF05911.1"/>
    </source>
</evidence>
<sequence length="29" mass="3390">MYHGADIHDGYDNAVELEEDFYDKLMAIN</sequence>